<evidence type="ECO:0000313" key="4">
    <source>
        <dbReference type="EMBL" id="GGH03021.1"/>
    </source>
</evidence>
<evidence type="ECO:0000259" key="1">
    <source>
        <dbReference type="Pfam" id="PF16323"/>
    </source>
</evidence>
<dbReference type="InterPro" id="IPR033431">
    <property type="entry name" value="DUF5126"/>
</dbReference>
<dbReference type="AlphaFoldDB" id="A0A917MFJ3"/>
<feature type="domain" description="DUF5000" evidence="2">
    <location>
        <begin position="238"/>
        <end position="385"/>
    </location>
</feature>
<comment type="caution">
    <text evidence="4">The sequence shown here is derived from an EMBL/GenBank/DDBJ whole genome shotgun (WGS) entry which is preliminary data.</text>
</comment>
<gene>
    <name evidence="4" type="ORF">GCM10007415_44000</name>
</gene>
<dbReference type="InterPro" id="IPR008979">
    <property type="entry name" value="Galactose-bd-like_sf"/>
</dbReference>
<protein>
    <recommendedName>
        <fullName evidence="6">DUF4959 domain-containing protein</fullName>
    </recommendedName>
</protein>
<dbReference type="Pfam" id="PF17166">
    <property type="entry name" value="DUF5126"/>
    <property type="match status" value="1"/>
</dbReference>
<dbReference type="Gene3D" id="2.60.120.260">
    <property type="entry name" value="Galactose-binding domain-like"/>
    <property type="match status" value="1"/>
</dbReference>
<evidence type="ECO:0000259" key="2">
    <source>
        <dbReference type="Pfam" id="PF16391"/>
    </source>
</evidence>
<dbReference type="InterPro" id="IPR032527">
    <property type="entry name" value="DUF4959"/>
</dbReference>
<evidence type="ECO:0000259" key="3">
    <source>
        <dbReference type="Pfam" id="PF17166"/>
    </source>
</evidence>
<reference evidence="4" key="2">
    <citation type="submission" date="2020-09" db="EMBL/GenBank/DDBJ databases">
        <authorList>
            <person name="Sun Q."/>
            <person name="Zhou Y."/>
        </authorList>
    </citation>
    <scope>NUCLEOTIDE SEQUENCE</scope>
    <source>
        <strain evidence="4">CGMCC 1.12195</strain>
    </source>
</reference>
<feature type="domain" description="DUF5126" evidence="3">
    <location>
        <begin position="113"/>
        <end position="214"/>
    </location>
</feature>
<evidence type="ECO:0008006" key="6">
    <source>
        <dbReference type="Google" id="ProtNLM"/>
    </source>
</evidence>
<dbReference type="EMBL" id="BMER01000006">
    <property type="protein sequence ID" value="GGH03021.1"/>
    <property type="molecule type" value="Genomic_DNA"/>
</dbReference>
<name>A0A917MFJ3_9SPHI</name>
<keyword evidence="5" id="KW-1185">Reference proteome</keyword>
<dbReference type="SUPFAM" id="SSF49785">
    <property type="entry name" value="Galactose-binding domain-like"/>
    <property type="match status" value="1"/>
</dbReference>
<dbReference type="InterPro" id="IPR032164">
    <property type="entry name" value="DUF5000"/>
</dbReference>
<sequence>MLWISCKEEGRIDFIDDTAAAPSQVTNVMVENKPGGAVLKYKLPVDRNLNYIRAEYEIKPGVIRETKSSYFKDSLVLEGFGTPTTYDVKLYSVGKNEKESEPYIVQINPTTAPVQLAIKKFRDTFGGVAIDFENPEEANLAIVLMADTANLGYMSEVITYYTATPKGSFTYRGVDGLDPEEQEFAMYIRDRWGNFSDTLTATVTPWFEEFIPKSTWNDYTLPGDIPPVNASYPITRIWDENYDQDGFHGLETQMLPHNLTWDLGRTVKLSRLKYWPRKHADDRWARGHAKVFEIWGSVSPNPTGELDDSWIPLGRFESLKPSGPGAQITQEDIAFADEGIDFEFAVSDFAPDPFTPIRYVRFRTVSTYANASFSNVHVLELSFWGELIN</sequence>
<accession>A0A917MFJ3</accession>
<dbReference type="Proteomes" id="UP000660862">
    <property type="component" value="Unassembled WGS sequence"/>
</dbReference>
<evidence type="ECO:0000313" key="5">
    <source>
        <dbReference type="Proteomes" id="UP000660862"/>
    </source>
</evidence>
<feature type="domain" description="DUF4959" evidence="1">
    <location>
        <begin position="5"/>
        <end position="109"/>
    </location>
</feature>
<dbReference type="Pfam" id="PF16391">
    <property type="entry name" value="DUF5000"/>
    <property type="match status" value="1"/>
</dbReference>
<dbReference type="Pfam" id="PF16323">
    <property type="entry name" value="DUF4959"/>
    <property type="match status" value="1"/>
</dbReference>
<proteinExistence type="predicted"/>
<organism evidence="4 5">
    <name type="scientific">Parapedobacter pyrenivorans</name>
    <dbReference type="NCBI Taxonomy" id="1305674"/>
    <lineage>
        <taxon>Bacteria</taxon>
        <taxon>Pseudomonadati</taxon>
        <taxon>Bacteroidota</taxon>
        <taxon>Sphingobacteriia</taxon>
        <taxon>Sphingobacteriales</taxon>
        <taxon>Sphingobacteriaceae</taxon>
        <taxon>Parapedobacter</taxon>
    </lineage>
</organism>
<reference evidence="4" key="1">
    <citation type="journal article" date="2014" name="Int. J. Syst. Evol. Microbiol.">
        <title>Complete genome sequence of Corynebacterium casei LMG S-19264T (=DSM 44701T), isolated from a smear-ripened cheese.</title>
        <authorList>
            <consortium name="US DOE Joint Genome Institute (JGI-PGF)"/>
            <person name="Walter F."/>
            <person name="Albersmeier A."/>
            <person name="Kalinowski J."/>
            <person name="Ruckert C."/>
        </authorList>
    </citation>
    <scope>NUCLEOTIDE SEQUENCE</scope>
    <source>
        <strain evidence="4">CGMCC 1.12195</strain>
    </source>
</reference>